<name>A0A154PNR4_DUFNO</name>
<dbReference type="OrthoDB" id="7643562at2759"/>
<sequence>MNRFIAFAECDPFGSRTDGFLRGAGAKSPGLHGRRAKPWRPLPPNCSLESVGRRVGKPSRSYRGSDVKIQRFLELLFFLVSPRSKTFFRKSKKFPATIRRLNRYGHRVRDGQIHYLDILDHRFRKWAGNLVSAEEPSNTHRGFTVIAHVRPFTNPVAKDVQFPLAQLNESCKVDDKRQQPTETGACVCGIFSVGNSESIMEQSLPVKFKCDTEGDEICQRLCIAMAMSMKDTGPQMICEKLNSHVENLQVAVYWKMCDQTPWKFTGLKSAEVLCCDEGHPTPCRQRAPMMMN</sequence>
<keyword evidence="2" id="KW-1185">Reference proteome</keyword>
<accession>A0A154PNR4</accession>
<dbReference type="AlphaFoldDB" id="A0A154PNR4"/>
<evidence type="ECO:0000313" key="2">
    <source>
        <dbReference type="Proteomes" id="UP000076502"/>
    </source>
</evidence>
<reference evidence="1 2" key="1">
    <citation type="submission" date="2015-07" db="EMBL/GenBank/DDBJ databases">
        <title>The genome of Dufourea novaeangliae.</title>
        <authorList>
            <person name="Pan H."/>
            <person name="Kapheim K."/>
        </authorList>
    </citation>
    <scope>NUCLEOTIDE SEQUENCE [LARGE SCALE GENOMIC DNA]</scope>
    <source>
        <strain evidence="1">0120121106</strain>
        <tissue evidence="1">Whole body</tissue>
    </source>
</reference>
<dbReference type="Proteomes" id="UP000076502">
    <property type="component" value="Unassembled WGS sequence"/>
</dbReference>
<organism evidence="1 2">
    <name type="scientific">Dufourea novaeangliae</name>
    <name type="common">Sweat bee</name>
    <dbReference type="NCBI Taxonomy" id="178035"/>
    <lineage>
        <taxon>Eukaryota</taxon>
        <taxon>Metazoa</taxon>
        <taxon>Ecdysozoa</taxon>
        <taxon>Arthropoda</taxon>
        <taxon>Hexapoda</taxon>
        <taxon>Insecta</taxon>
        <taxon>Pterygota</taxon>
        <taxon>Neoptera</taxon>
        <taxon>Endopterygota</taxon>
        <taxon>Hymenoptera</taxon>
        <taxon>Apocrita</taxon>
        <taxon>Aculeata</taxon>
        <taxon>Apoidea</taxon>
        <taxon>Anthophila</taxon>
        <taxon>Halictidae</taxon>
        <taxon>Rophitinae</taxon>
        <taxon>Dufourea</taxon>
    </lineage>
</organism>
<dbReference type="EMBL" id="KQ435007">
    <property type="protein sequence ID" value="KZC13525.1"/>
    <property type="molecule type" value="Genomic_DNA"/>
</dbReference>
<gene>
    <name evidence="1" type="ORF">WN55_05077</name>
</gene>
<protein>
    <submittedName>
        <fullName evidence="1">Uncharacterized protein</fullName>
    </submittedName>
</protein>
<evidence type="ECO:0000313" key="1">
    <source>
        <dbReference type="EMBL" id="KZC13525.1"/>
    </source>
</evidence>
<proteinExistence type="predicted"/>